<dbReference type="RefSeq" id="WP_167968254.1">
    <property type="nucleotide sequence ID" value="NZ_BHZG01000010.1"/>
</dbReference>
<dbReference type="EMBL" id="JAAVJD010000020">
    <property type="protein sequence ID" value="NJQ04957.1"/>
    <property type="molecule type" value="Genomic_DNA"/>
</dbReference>
<keyword evidence="2" id="KW-1185">Reference proteome</keyword>
<protein>
    <submittedName>
        <fullName evidence="1">Methyltransferase</fullName>
    </submittedName>
</protein>
<sequence>MDRTATGTALLAQLPPPLPADRIIAVNRPSSDLHTTRSHSWNGWTFDVPPGVFVPGWTSRMIHDRVLDGRIETRGLRYAAMGVGLGVEAVAAGLRGAREVHALDVHPASIAATTRHYREIVGDRPGTAFHPRVGDLFDPVPDGSRFDVVTFNPPAVSRPVSDDPDVVRNVCVGAPLVARFFAQLAERELLAPAGEILLIASTTADLRALVGHALDHGFDPRIDHLHDWQDGVVTFLFRITHQGLRNGGRS</sequence>
<dbReference type="CDD" id="cd02440">
    <property type="entry name" value="AdoMet_MTases"/>
    <property type="match status" value="1"/>
</dbReference>
<proteinExistence type="predicted"/>
<evidence type="ECO:0000313" key="1">
    <source>
        <dbReference type="EMBL" id="NJQ04957.1"/>
    </source>
</evidence>
<dbReference type="GO" id="GO:0032259">
    <property type="term" value="P:methylation"/>
    <property type="evidence" value="ECO:0007669"/>
    <property type="project" value="UniProtKB-KW"/>
</dbReference>
<dbReference type="InterPro" id="IPR029063">
    <property type="entry name" value="SAM-dependent_MTases_sf"/>
</dbReference>
<organism evidence="1 2">
    <name type="scientific">Streptomyces lonarensis</name>
    <dbReference type="NCBI Taxonomy" id="700599"/>
    <lineage>
        <taxon>Bacteria</taxon>
        <taxon>Bacillati</taxon>
        <taxon>Actinomycetota</taxon>
        <taxon>Actinomycetes</taxon>
        <taxon>Kitasatosporales</taxon>
        <taxon>Streptomycetaceae</taxon>
        <taxon>Streptomyces</taxon>
    </lineage>
</organism>
<name>A0A7X6CYM6_9ACTN</name>
<dbReference type="AlphaFoldDB" id="A0A7X6CYM6"/>
<keyword evidence="1" id="KW-0489">Methyltransferase</keyword>
<dbReference type="SUPFAM" id="SSF53335">
    <property type="entry name" value="S-adenosyl-L-methionine-dependent methyltransferases"/>
    <property type="match status" value="1"/>
</dbReference>
<dbReference type="Proteomes" id="UP000578686">
    <property type="component" value="Unassembled WGS sequence"/>
</dbReference>
<accession>A0A7X6CYM6</accession>
<keyword evidence="1" id="KW-0808">Transferase</keyword>
<evidence type="ECO:0000313" key="2">
    <source>
        <dbReference type="Proteomes" id="UP000578686"/>
    </source>
</evidence>
<dbReference type="Gene3D" id="3.40.50.150">
    <property type="entry name" value="Vaccinia Virus protein VP39"/>
    <property type="match status" value="1"/>
</dbReference>
<comment type="caution">
    <text evidence="1">The sequence shown here is derived from an EMBL/GenBank/DDBJ whole genome shotgun (WGS) entry which is preliminary data.</text>
</comment>
<gene>
    <name evidence="1" type="ORF">HCN56_05005</name>
</gene>
<reference evidence="1 2" key="1">
    <citation type="submission" date="2020-03" db="EMBL/GenBank/DDBJ databases">
        <title>Draft genome of Streptomyces sp. ventii, isolated from the Axial Seamount in the Pacific Ocean, and resequencing of the two type strains Streptomyces lonarensis strain NCL 716 and Streptomyces bohaiensis strain 11A07.</title>
        <authorList>
            <person name="Loughran R.M."/>
            <person name="Pfannmuller K.M."/>
            <person name="Wasson B.J."/>
            <person name="Deadmond M.C."/>
            <person name="Paddock B.E."/>
            <person name="Koyack M.J."/>
            <person name="Gallegos D.A."/>
            <person name="Mitchell E.A."/>
            <person name="Ushijima B."/>
            <person name="Saw J.H."/>
            <person name="Mcphail K.L."/>
            <person name="Videau P."/>
        </authorList>
    </citation>
    <scope>NUCLEOTIDE SEQUENCE [LARGE SCALE GENOMIC DNA]</scope>
    <source>
        <strain evidence="1 2">NCL716</strain>
    </source>
</reference>
<dbReference type="GO" id="GO:0008168">
    <property type="term" value="F:methyltransferase activity"/>
    <property type="evidence" value="ECO:0007669"/>
    <property type="project" value="UniProtKB-KW"/>
</dbReference>